<dbReference type="SUPFAM" id="SSF142433">
    <property type="entry name" value="CinA-like"/>
    <property type="match status" value="1"/>
</dbReference>
<evidence type="ECO:0000313" key="3">
    <source>
        <dbReference type="Proteomes" id="UP000662986"/>
    </source>
</evidence>
<gene>
    <name evidence="2" type="ORF">JWS13_23980</name>
</gene>
<feature type="domain" description="CinA C-terminal" evidence="1">
    <location>
        <begin position="12"/>
        <end position="61"/>
    </location>
</feature>
<keyword evidence="3" id="KW-1185">Reference proteome</keyword>
<dbReference type="Pfam" id="PF02464">
    <property type="entry name" value="CinA"/>
    <property type="match status" value="1"/>
</dbReference>
<dbReference type="EMBL" id="CP070619">
    <property type="protein sequence ID" value="QSE91475.1"/>
    <property type="molecule type" value="Genomic_DNA"/>
</dbReference>
<protein>
    <submittedName>
        <fullName evidence="2">CinA family protein</fullName>
    </submittedName>
</protein>
<dbReference type="InterPro" id="IPR036653">
    <property type="entry name" value="CinA-like_C"/>
</dbReference>
<organism evidence="2 3">
    <name type="scientific">Rhodococcus pseudokoreensis</name>
    <dbReference type="NCBI Taxonomy" id="2811421"/>
    <lineage>
        <taxon>Bacteria</taxon>
        <taxon>Bacillati</taxon>
        <taxon>Actinomycetota</taxon>
        <taxon>Actinomycetes</taxon>
        <taxon>Mycobacteriales</taxon>
        <taxon>Nocardiaceae</taxon>
        <taxon>Rhodococcus</taxon>
    </lineage>
</organism>
<proteinExistence type="predicted"/>
<accession>A0A974W692</accession>
<dbReference type="Proteomes" id="UP000662986">
    <property type="component" value="Chromosome"/>
</dbReference>
<dbReference type="InterPro" id="IPR008136">
    <property type="entry name" value="CinA_C"/>
</dbReference>
<reference evidence="2 3" key="1">
    <citation type="journal article" date="2021" name="Microbiol. Resour. Announc.">
        <title>Complete Genome Sequences of Two Rhodococcus sp. Strains with Large and Linear Chromosomes, Isolated from Apple Rhizosphere.</title>
        <authorList>
            <person name="Benning S."/>
            <person name="Brugnone N."/>
            <person name="Siani R."/>
            <person name="Kublik S."/>
            <person name="Schloter M."/>
            <person name="Rad V."/>
        </authorList>
    </citation>
    <scope>NUCLEOTIDE SEQUENCE [LARGE SCALE GENOMIC DNA]</scope>
    <source>
        <strain evidence="2 3">R79</strain>
    </source>
</reference>
<sequence>MFDERAERIAVAARDRHLTIESLTGRRFPPFSVPPSASEWYRGSIVAYVSSVKHRLLRVPDGPVVSELSADIHIHATSAPRRPGSRAHSFGH</sequence>
<reference evidence="2 3" key="2">
    <citation type="journal article" date="2022" name="Arch. Microbiol.">
        <title>Rhodococcus pseudokoreensis sp. nov. isolated from the rhizosphere of young M26 apple rootstocks.</title>
        <authorList>
            <person name="Kampfer P."/>
            <person name="Glaeser S.P."/>
            <person name="Blom J."/>
            <person name="Wolf J."/>
            <person name="Benning S."/>
            <person name="Schloter M."/>
            <person name="Neumann-Schaal M."/>
        </authorList>
    </citation>
    <scope>NUCLEOTIDE SEQUENCE [LARGE SCALE GENOMIC DNA]</scope>
    <source>
        <strain evidence="2 3">R79</strain>
    </source>
</reference>
<evidence type="ECO:0000313" key="2">
    <source>
        <dbReference type="EMBL" id="QSE91475.1"/>
    </source>
</evidence>
<evidence type="ECO:0000259" key="1">
    <source>
        <dbReference type="Pfam" id="PF02464"/>
    </source>
</evidence>
<name>A0A974W692_9NOCA</name>